<dbReference type="RefSeq" id="WP_094838248.1">
    <property type="nucleotide sequence ID" value="NZ_NEVQ01000013.1"/>
</dbReference>
<reference evidence="1 2" key="1">
    <citation type="submission" date="2017-05" db="EMBL/GenBank/DDBJ databases">
        <title>Complete and WGS of Bordetella genogroups.</title>
        <authorList>
            <person name="Spilker T."/>
            <person name="LiPuma J."/>
        </authorList>
    </citation>
    <scope>NUCLEOTIDE SEQUENCE [LARGE SCALE GENOMIC DNA]</scope>
    <source>
        <strain evidence="1 2">AU9919</strain>
    </source>
</reference>
<name>A0A261U452_9BORD</name>
<organism evidence="1 2">
    <name type="scientific">Bordetella genomosp. 4</name>
    <dbReference type="NCBI Taxonomy" id="463044"/>
    <lineage>
        <taxon>Bacteria</taxon>
        <taxon>Pseudomonadati</taxon>
        <taxon>Pseudomonadota</taxon>
        <taxon>Betaproteobacteria</taxon>
        <taxon>Burkholderiales</taxon>
        <taxon>Alcaligenaceae</taxon>
        <taxon>Bordetella</taxon>
    </lineage>
</organism>
<proteinExistence type="predicted"/>
<dbReference type="EMBL" id="NEVQ01000013">
    <property type="protein sequence ID" value="OZI56734.1"/>
    <property type="molecule type" value="Genomic_DNA"/>
</dbReference>
<sequence length="169" mass="17896">MAWTAIPDSVLEPGKPIRAVDGLALRDNPIAIANGDAGAPRIQNPAYGDTSISFDKLFTGAATRFGSDAFNLTYGESSGTSFSAVSIDVPGTYMAVVMGQWSGVGVAGRWVRLYHGSNVLIEGDQVADRQLWTLAPVSAGNNDFRIEFERPSGGVITMPGSFIVFAPIR</sequence>
<keyword evidence="2" id="KW-1185">Reference proteome</keyword>
<evidence type="ECO:0000313" key="2">
    <source>
        <dbReference type="Proteomes" id="UP000216885"/>
    </source>
</evidence>
<evidence type="ECO:0000313" key="1">
    <source>
        <dbReference type="EMBL" id="OZI56734.1"/>
    </source>
</evidence>
<dbReference type="Proteomes" id="UP000216885">
    <property type="component" value="Unassembled WGS sequence"/>
</dbReference>
<dbReference type="AlphaFoldDB" id="A0A261U452"/>
<comment type="caution">
    <text evidence="1">The sequence shown here is derived from an EMBL/GenBank/DDBJ whole genome shotgun (WGS) entry which is preliminary data.</text>
</comment>
<accession>A0A261U452</accession>
<gene>
    <name evidence="1" type="ORF">CAL20_15140</name>
</gene>
<protein>
    <submittedName>
        <fullName evidence="1">Uncharacterized protein</fullName>
    </submittedName>
</protein>